<dbReference type="InterPro" id="IPR011009">
    <property type="entry name" value="Kinase-like_dom_sf"/>
</dbReference>
<proteinExistence type="predicted"/>
<dbReference type="VEuPathDB" id="FungiDB:ATEG_02514"/>
<gene>
    <name evidence="1" type="ORF">ATEG_02514</name>
</gene>
<evidence type="ECO:0000313" key="2">
    <source>
        <dbReference type="Proteomes" id="UP000007963"/>
    </source>
</evidence>
<dbReference type="Gene3D" id="1.10.510.10">
    <property type="entry name" value="Transferase(Phosphotransferase) domain 1"/>
    <property type="match status" value="1"/>
</dbReference>
<dbReference type="STRING" id="341663.Q0CUX0"/>
<protein>
    <recommendedName>
        <fullName evidence="3">Protein kinase domain-containing protein</fullName>
    </recommendedName>
</protein>
<dbReference type="RefSeq" id="XP_001211692.1">
    <property type="nucleotide sequence ID" value="XM_001211692.1"/>
</dbReference>
<dbReference type="Proteomes" id="UP000007963">
    <property type="component" value="Unassembled WGS sequence"/>
</dbReference>
<dbReference type="AlphaFoldDB" id="Q0CUX0"/>
<dbReference type="GeneID" id="4317172"/>
<name>Q0CUX0_ASPTN</name>
<dbReference type="HOGENOM" id="CLU_1495875_0_0_1"/>
<dbReference type="SUPFAM" id="SSF56112">
    <property type="entry name" value="Protein kinase-like (PK-like)"/>
    <property type="match status" value="1"/>
</dbReference>
<dbReference type="OrthoDB" id="5979581at2759"/>
<accession>Q0CUX0</accession>
<organism evidence="1 2">
    <name type="scientific">Aspergillus terreus (strain NIH 2624 / FGSC A1156)</name>
    <dbReference type="NCBI Taxonomy" id="341663"/>
    <lineage>
        <taxon>Eukaryota</taxon>
        <taxon>Fungi</taxon>
        <taxon>Dikarya</taxon>
        <taxon>Ascomycota</taxon>
        <taxon>Pezizomycotina</taxon>
        <taxon>Eurotiomycetes</taxon>
        <taxon>Eurotiomycetidae</taxon>
        <taxon>Eurotiales</taxon>
        <taxon>Aspergillaceae</taxon>
        <taxon>Aspergillus</taxon>
        <taxon>Aspergillus subgen. Circumdati</taxon>
    </lineage>
</organism>
<dbReference type="EMBL" id="CH476596">
    <property type="protein sequence ID" value="EAU37476.1"/>
    <property type="molecule type" value="Genomic_DNA"/>
</dbReference>
<evidence type="ECO:0008006" key="3">
    <source>
        <dbReference type="Google" id="ProtNLM"/>
    </source>
</evidence>
<reference evidence="2" key="1">
    <citation type="submission" date="2005-09" db="EMBL/GenBank/DDBJ databases">
        <title>Annotation of the Aspergillus terreus NIH2624 genome.</title>
        <authorList>
            <person name="Birren B.W."/>
            <person name="Lander E.S."/>
            <person name="Galagan J.E."/>
            <person name="Nusbaum C."/>
            <person name="Devon K."/>
            <person name="Henn M."/>
            <person name="Ma L.-J."/>
            <person name="Jaffe D.B."/>
            <person name="Butler J."/>
            <person name="Alvarez P."/>
            <person name="Gnerre S."/>
            <person name="Grabherr M."/>
            <person name="Kleber M."/>
            <person name="Mauceli E.W."/>
            <person name="Brockman W."/>
            <person name="Rounsley S."/>
            <person name="Young S.K."/>
            <person name="LaButti K."/>
            <person name="Pushparaj V."/>
            <person name="DeCaprio D."/>
            <person name="Crawford M."/>
            <person name="Koehrsen M."/>
            <person name="Engels R."/>
            <person name="Montgomery P."/>
            <person name="Pearson M."/>
            <person name="Howarth C."/>
            <person name="Larson L."/>
            <person name="Luoma S."/>
            <person name="White J."/>
            <person name="Alvarado L."/>
            <person name="Kodira C.D."/>
            <person name="Zeng Q."/>
            <person name="Oleary S."/>
            <person name="Yandava C."/>
            <person name="Denning D.W."/>
            <person name="Nierman W.C."/>
            <person name="Milne T."/>
            <person name="Madden K."/>
        </authorList>
    </citation>
    <scope>NUCLEOTIDE SEQUENCE [LARGE SCALE GENOMIC DNA]</scope>
    <source>
        <strain evidence="2">NIH 2624 / FGSC A1156</strain>
    </source>
</reference>
<evidence type="ECO:0000313" key="1">
    <source>
        <dbReference type="EMBL" id="EAU37476.1"/>
    </source>
</evidence>
<sequence>MPPAQCSLRDVSFCHLFPHEVTRALAYHLTLAIAYTHSQGYVHGDVHLRNILVQLRSPLDHLSIEQFYKTYGEPETIQITHRDGKPLPFQHPSKSRPPAVPWESGGRIYPHRCSCAAERFWRTIQPNRQPSKKRRLSHAASLPATRSALPAKGAPLILGRHLESCYVYLGDPWYEGYLQR</sequence>
<dbReference type="eggNOG" id="KOG1290">
    <property type="taxonomic scope" value="Eukaryota"/>
</dbReference>